<dbReference type="Gene3D" id="3.90.1590.10">
    <property type="entry name" value="glutathione-dependent formaldehyde- activating enzyme (gfa)"/>
    <property type="match status" value="1"/>
</dbReference>
<keyword evidence="7" id="KW-1185">Reference proteome</keyword>
<dbReference type="GO" id="GO:0016846">
    <property type="term" value="F:carbon-sulfur lyase activity"/>
    <property type="evidence" value="ECO:0007669"/>
    <property type="project" value="InterPro"/>
</dbReference>
<gene>
    <name evidence="6" type="ORF">HBA54_10240</name>
</gene>
<reference evidence="6" key="1">
    <citation type="submission" date="2020-03" db="EMBL/GenBank/DDBJ databases">
        <title>Genome of Pelagibius litoralis DSM 21314T.</title>
        <authorList>
            <person name="Wang G."/>
        </authorList>
    </citation>
    <scope>NUCLEOTIDE SEQUENCE</scope>
    <source>
        <strain evidence="6">DSM 21314</strain>
    </source>
</reference>
<evidence type="ECO:0000256" key="4">
    <source>
        <dbReference type="ARBA" id="ARBA00023239"/>
    </source>
</evidence>
<dbReference type="SUPFAM" id="SSF51316">
    <property type="entry name" value="Mss4-like"/>
    <property type="match status" value="1"/>
</dbReference>
<comment type="similarity">
    <text evidence="1">Belongs to the Gfa family.</text>
</comment>
<keyword evidence="4" id="KW-0456">Lyase</keyword>
<dbReference type="AlphaFoldDB" id="A0A967EVS4"/>
<dbReference type="InterPro" id="IPR006913">
    <property type="entry name" value="CENP-V/GFA"/>
</dbReference>
<dbReference type="PROSITE" id="PS51891">
    <property type="entry name" value="CENP_V_GFA"/>
    <property type="match status" value="1"/>
</dbReference>
<evidence type="ECO:0000256" key="2">
    <source>
        <dbReference type="ARBA" id="ARBA00022723"/>
    </source>
</evidence>
<dbReference type="PANTHER" id="PTHR33337:SF40">
    <property type="entry name" value="CENP-V_GFA DOMAIN-CONTAINING PROTEIN-RELATED"/>
    <property type="match status" value="1"/>
</dbReference>
<protein>
    <submittedName>
        <fullName evidence="6">GFA family protein</fullName>
    </submittedName>
</protein>
<evidence type="ECO:0000256" key="1">
    <source>
        <dbReference type="ARBA" id="ARBA00005495"/>
    </source>
</evidence>
<comment type="caution">
    <text evidence="6">The sequence shown here is derived from an EMBL/GenBank/DDBJ whole genome shotgun (WGS) entry which is preliminary data.</text>
</comment>
<feature type="domain" description="CENP-V/GFA" evidence="5">
    <location>
        <begin position="7"/>
        <end position="138"/>
    </location>
</feature>
<organism evidence="6 7">
    <name type="scientific">Pelagibius litoralis</name>
    <dbReference type="NCBI Taxonomy" id="374515"/>
    <lineage>
        <taxon>Bacteria</taxon>
        <taxon>Pseudomonadati</taxon>
        <taxon>Pseudomonadota</taxon>
        <taxon>Alphaproteobacteria</taxon>
        <taxon>Rhodospirillales</taxon>
        <taxon>Rhodovibrionaceae</taxon>
        <taxon>Pelagibius</taxon>
    </lineage>
</organism>
<dbReference type="Proteomes" id="UP000761264">
    <property type="component" value="Unassembled WGS sequence"/>
</dbReference>
<evidence type="ECO:0000313" key="6">
    <source>
        <dbReference type="EMBL" id="NIA68972.1"/>
    </source>
</evidence>
<dbReference type="Pfam" id="PF04828">
    <property type="entry name" value="GFA"/>
    <property type="match status" value="1"/>
</dbReference>
<evidence type="ECO:0000259" key="5">
    <source>
        <dbReference type="PROSITE" id="PS51891"/>
    </source>
</evidence>
<dbReference type="RefSeq" id="WP_167224078.1">
    <property type="nucleotide sequence ID" value="NZ_JAAQPH010000006.1"/>
</dbReference>
<dbReference type="PANTHER" id="PTHR33337">
    <property type="entry name" value="GFA DOMAIN-CONTAINING PROTEIN"/>
    <property type="match status" value="1"/>
</dbReference>
<dbReference type="InterPro" id="IPR011057">
    <property type="entry name" value="Mss4-like_sf"/>
</dbReference>
<evidence type="ECO:0000313" key="7">
    <source>
        <dbReference type="Proteomes" id="UP000761264"/>
    </source>
</evidence>
<evidence type="ECO:0000256" key="3">
    <source>
        <dbReference type="ARBA" id="ARBA00022833"/>
    </source>
</evidence>
<dbReference type="GO" id="GO:0046872">
    <property type="term" value="F:metal ion binding"/>
    <property type="evidence" value="ECO:0007669"/>
    <property type="project" value="UniProtKB-KW"/>
</dbReference>
<proteinExistence type="inferred from homology"/>
<name>A0A967EVS4_9PROT</name>
<keyword evidence="3" id="KW-0862">Zinc</keyword>
<sequence>MTKDDTREGGCLCGAIRFRVTGPLRPVIACHCGQCRRVHSNFAAFSAVRRDGLAIVNEAAVVWYGSSPGVRRGFCGGCGASLFWDKADNDFVSVSAGALDQPSGLRVHRHIHVADKGDFYEIGDGLERLSAGQNDPWPDDPWPDGA</sequence>
<dbReference type="EMBL" id="JAAQPH010000006">
    <property type="protein sequence ID" value="NIA68972.1"/>
    <property type="molecule type" value="Genomic_DNA"/>
</dbReference>
<accession>A0A967EVS4</accession>
<keyword evidence="2" id="KW-0479">Metal-binding</keyword>